<dbReference type="AlphaFoldDB" id="A0A840IKV2"/>
<name>A0A840IKV2_9PSEU</name>
<gene>
    <name evidence="1" type="ORF">BJY18_000105</name>
</gene>
<reference evidence="1 2" key="1">
    <citation type="submission" date="2020-08" db="EMBL/GenBank/DDBJ databases">
        <title>Sequencing the genomes of 1000 actinobacteria strains.</title>
        <authorList>
            <person name="Klenk H.-P."/>
        </authorList>
    </citation>
    <scope>NUCLEOTIDE SEQUENCE [LARGE SCALE GENOMIC DNA]</scope>
    <source>
        <strain evidence="1 2">DSM 45859</strain>
    </source>
</reference>
<dbReference type="SUPFAM" id="SSF117987">
    <property type="entry name" value="CRISPR-associated protein"/>
    <property type="match status" value="1"/>
</dbReference>
<organism evidence="1 2">
    <name type="scientific">Amycolatopsis jiangsuensis</name>
    <dbReference type="NCBI Taxonomy" id="1181879"/>
    <lineage>
        <taxon>Bacteria</taxon>
        <taxon>Bacillati</taxon>
        <taxon>Actinomycetota</taxon>
        <taxon>Actinomycetes</taxon>
        <taxon>Pseudonocardiales</taxon>
        <taxon>Pseudonocardiaceae</taxon>
        <taxon>Amycolatopsis</taxon>
    </lineage>
</organism>
<proteinExistence type="predicted"/>
<dbReference type="EMBL" id="JACHMG010000001">
    <property type="protein sequence ID" value="MBB4682620.1"/>
    <property type="molecule type" value="Genomic_DNA"/>
</dbReference>
<comment type="caution">
    <text evidence="1">The sequence shown here is derived from an EMBL/GenBank/DDBJ whole genome shotgun (WGS) entry which is preliminary data.</text>
</comment>
<dbReference type="Proteomes" id="UP000581769">
    <property type="component" value="Unassembled WGS sequence"/>
</dbReference>
<accession>A0A840IKV2</accession>
<dbReference type="InterPro" id="IPR010179">
    <property type="entry name" value="CRISPR-assoc_prot_Cse3"/>
</dbReference>
<evidence type="ECO:0000313" key="1">
    <source>
        <dbReference type="EMBL" id="MBB4682620.1"/>
    </source>
</evidence>
<evidence type="ECO:0000313" key="2">
    <source>
        <dbReference type="Proteomes" id="UP000581769"/>
    </source>
</evidence>
<dbReference type="Gene3D" id="3.30.70.1210">
    <property type="entry name" value="Crispr-associated protein, domain 2"/>
    <property type="match status" value="1"/>
</dbReference>
<keyword evidence="2" id="KW-1185">Reference proteome</keyword>
<protein>
    <submittedName>
        <fullName evidence="1">CRISPR-associated protein Cas6/Cse3/CasE subtype I-E</fullName>
    </submittedName>
</protein>
<sequence length="67" mass="7238">MAVIDRQIRRFGRGGAQVTISTVTFEGHLQVLDTSVMQRSLTFGIGRAKSYGCGLLTLARPAPNETS</sequence>
<dbReference type="Pfam" id="PF08798">
    <property type="entry name" value="CRISPR_assoc"/>
    <property type="match status" value="1"/>
</dbReference>